<feature type="compositionally biased region" description="Polar residues" evidence="1">
    <location>
        <begin position="162"/>
        <end position="176"/>
    </location>
</feature>
<reference evidence="2" key="1">
    <citation type="submission" date="2024-05" db="EMBL/GenBank/DDBJ databases">
        <authorList>
            <person name="Yu L."/>
        </authorList>
    </citation>
    <scope>NUCLEOTIDE SEQUENCE</scope>
    <source>
        <strain evidence="2">G08B096</strain>
    </source>
</reference>
<dbReference type="EMBL" id="CP158374">
    <property type="protein sequence ID" value="XBX82914.1"/>
    <property type="molecule type" value="Genomic_DNA"/>
</dbReference>
<gene>
    <name evidence="2" type="ORF">ABIQ69_03035</name>
</gene>
<accession>A0AAU7W8D9</accession>
<feature type="compositionally biased region" description="Basic and acidic residues" evidence="1">
    <location>
        <begin position="151"/>
        <end position="161"/>
    </location>
</feature>
<dbReference type="PROSITE" id="PS51257">
    <property type="entry name" value="PROKAR_LIPOPROTEIN"/>
    <property type="match status" value="1"/>
</dbReference>
<name>A0AAU7W8D9_9MICO</name>
<organism evidence="2">
    <name type="scientific">Agromyces sp. G08B096</name>
    <dbReference type="NCBI Taxonomy" id="3156399"/>
    <lineage>
        <taxon>Bacteria</taxon>
        <taxon>Bacillati</taxon>
        <taxon>Actinomycetota</taxon>
        <taxon>Actinomycetes</taxon>
        <taxon>Micrococcales</taxon>
        <taxon>Microbacteriaceae</taxon>
        <taxon>Agromyces</taxon>
    </lineage>
</organism>
<evidence type="ECO:0000313" key="2">
    <source>
        <dbReference type="EMBL" id="XBX82914.1"/>
    </source>
</evidence>
<protein>
    <submittedName>
        <fullName evidence="2">Uncharacterized protein</fullName>
    </submittedName>
</protein>
<sequence length="195" mass="20511">MPGSPRRLPRLPVLVASVLIVGGLAACSGGPAPSPAPTTAAPTESADEPIFASDEEALAAAVEAYEAYNSLASEITADPSRDAAEIARVADESTVPQFEEDIEALRAAGLRIVGNVSLSGAKLAERSEDASRATVAIYVCRDVSDTRVLDKEGNDVTKPDRASQQPQLATLVSSPSEPRQLIVKDLERWQDDNVC</sequence>
<dbReference type="AlphaFoldDB" id="A0AAU7W8D9"/>
<proteinExistence type="predicted"/>
<feature type="region of interest" description="Disordered" evidence="1">
    <location>
        <begin position="151"/>
        <end position="176"/>
    </location>
</feature>
<dbReference type="RefSeq" id="WP_350348930.1">
    <property type="nucleotide sequence ID" value="NZ_CP158374.1"/>
</dbReference>
<evidence type="ECO:0000256" key="1">
    <source>
        <dbReference type="SAM" id="MobiDB-lite"/>
    </source>
</evidence>